<evidence type="ECO:0000313" key="1">
    <source>
        <dbReference type="EMBL" id="KKS39255.1"/>
    </source>
</evidence>
<reference evidence="1 2" key="1">
    <citation type="journal article" date="2015" name="Nature">
        <title>rRNA introns, odd ribosomes, and small enigmatic genomes across a large radiation of phyla.</title>
        <authorList>
            <person name="Brown C.T."/>
            <person name="Hug L.A."/>
            <person name="Thomas B.C."/>
            <person name="Sharon I."/>
            <person name="Castelle C.J."/>
            <person name="Singh A."/>
            <person name="Wilkins M.J."/>
            <person name="Williams K.H."/>
            <person name="Banfield J.F."/>
        </authorList>
    </citation>
    <scope>NUCLEOTIDE SEQUENCE [LARGE SCALE GENOMIC DNA]</scope>
</reference>
<name>A0A0G0YRK0_UNCKA</name>
<proteinExistence type="predicted"/>
<organism evidence="1 2">
    <name type="scientific">candidate division WWE3 bacterium GW2011_GWF1_42_14</name>
    <dbReference type="NCBI Taxonomy" id="1619138"/>
    <lineage>
        <taxon>Bacteria</taxon>
        <taxon>Katanobacteria</taxon>
    </lineage>
</organism>
<comment type="caution">
    <text evidence="1">The sequence shown here is derived from an EMBL/GenBank/DDBJ whole genome shotgun (WGS) entry which is preliminary data.</text>
</comment>
<dbReference type="AlphaFoldDB" id="A0A0G0YRK0"/>
<dbReference type="Proteomes" id="UP000033847">
    <property type="component" value="Unassembled WGS sequence"/>
</dbReference>
<sequence length="67" mass="7519">MPGSMIFVEQVIRTLLKEEGPKDKQTLVREVADQMNISELDSYIEATLDNMIGTGKIDLDENGKVHI</sequence>
<protein>
    <submittedName>
        <fullName evidence="1">Uncharacterized protein</fullName>
    </submittedName>
</protein>
<accession>A0A0G0YRK0</accession>
<evidence type="ECO:0000313" key="2">
    <source>
        <dbReference type="Proteomes" id="UP000033847"/>
    </source>
</evidence>
<dbReference type="EMBL" id="LCCU01000003">
    <property type="protein sequence ID" value="KKS39255.1"/>
    <property type="molecule type" value="Genomic_DNA"/>
</dbReference>
<gene>
    <name evidence="1" type="ORF">UV00_C0003G0087</name>
</gene>